<proteinExistence type="predicted"/>
<dbReference type="SUPFAM" id="SSF56672">
    <property type="entry name" value="DNA/RNA polymerases"/>
    <property type="match status" value="1"/>
</dbReference>
<dbReference type="GO" id="GO:0004519">
    <property type="term" value="F:endonuclease activity"/>
    <property type="evidence" value="ECO:0007669"/>
    <property type="project" value="UniProtKB-KW"/>
</dbReference>
<evidence type="ECO:0008006" key="22">
    <source>
        <dbReference type="Google" id="ProtNLM"/>
    </source>
</evidence>
<dbReference type="PROSITE" id="PS50878">
    <property type="entry name" value="RT_POL"/>
    <property type="match status" value="1"/>
</dbReference>
<evidence type="ECO:0000256" key="15">
    <source>
        <dbReference type="ARBA" id="ARBA00023172"/>
    </source>
</evidence>
<dbReference type="InterPro" id="IPR050951">
    <property type="entry name" value="Retrovirus_Pol_polyprotein"/>
</dbReference>
<name>A0A5N6P2B1_9ASTR</name>
<keyword evidence="8" id="KW-0378">Hydrolase</keyword>
<evidence type="ECO:0000256" key="5">
    <source>
        <dbReference type="ARBA" id="ARBA00022723"/>
    </source>
</evidence>
<keyword evidence="5" id="KW-0479">Metal-binding</keyword>
<keyword evidence="3" id="KW-0548">Nucleotidyltransferase</keyword>
<dbReference type="SUPFAM" id="SSF53098">
    <property type="entry name" value="Ribonuclease H-like"/>
    <property type="match status" value="1"/>
</dbReference>
<reference evidence="20 21" key="1">
    <citation type="submission" date="2019-05" db="EMBL/GenBank/DDBJ databases">
        <title>Mikania micrantha, genome provides insights into the molecular mechanism of rapid growth.</title>
        <authorList>
            <person name="Liu B."/>
        </authorList>
    </citation>
    <scope>NUCLEOTIDE SEQUENCE [LARGE SCALE GENOMIC DNA]</scope>
    <source>
        <strain evidence="20">NLD-2019</strain>
        <tissue evidence="20">Leaf</tissue>
    </source>
</reference>
<protein>
    <recommendedName>
        <fullName evidence="22">Integrase catalytic domain-containing protein</fullName>
    </recommendedName>
</protein>
<dbReference type="InterPro" id="IPR021109">
    <property type="entry name" value="Peptidase_aspartic_dom_sf"/>
</dbReference>
<evidence type="ECO:0000256" key="6">
    <source>
        <dbReference type="ARBA" id="ARBA00022750"/>
    </source>
</evidence>
<keyword evidence="10" id="KW-0694">RNA-binding</keyword>
<dbReference type="FunFam" id="3.30.70.270:FF:000020">
    <property type="entry name" value="Transposon Tf2-6 polyprotein-like Protein"/>
    <property type="match status" value="1"/>
</dbReference>
<keyword evidence="1" id="KW-0645">Protease</keyword>
<dbReference type="GO" id="GO:0006310">
    <property type="term" value="P:DNA recombination"/>
    <property type="evidence" value="ECO:0007669"/>
    <property type="project" value="UniProtKB-KW"/>
</dbReference>
<accession>A0A5N6P2B1</accession>
<keyword evidence="15" id="KW-0233">DNA recombination</keyword>
<evidence type="ECO:0000256" key="1">
    <source>
        <dbReference type="ARBA" id="ARBA00022670"/>
    </source>
</evidence>
<dbReference type="InterPro" id="IPR016197">
    <property type="entry name" value="Chromo-like_dom_sf"/>
</dbReference>
<dbReference type="SUPFAM" id="SSF50630">
    <property type="entry name" value="Acid proteases"/>
    <property type="match status" value="1"/>
</dbReference>
<keyword evidence="14" id="KW-0238">DNA-binding</keyword>
<dbReference type="Gene3D" id="3.10.20.370">
    <property type="match status" value="1"/>
</dbReference>
<keyword evidence="9" id="KW-0460">Magnesium</keyword>
<dbReference type="InterPro" id="IPR012337">
    <property type="entry name" value="RNaseH-like_sf"/>
</dbReference>
<dbReference type="Pfam" id="PF17919">
    <property type="entry name" value="RT_RNaseH_2"/>
    <property type="match status" value="1"/>
</dbReference>
<dbReference type="PROSITE" id="PS50994">
    <property type="entry name" value="INTEGRASE"/>
    <property type="match status" value="1"/>
</dbReference>
<evidence type="ECO:0000313" key="21">
    <source>
        <dbReference type="Proteomes" id="UP000326396"/>
    </source>
</evidence>
<dbReference type="GO" id="GO:0003677">
    <property type="term" value="F:DNA binding"/>
    <property type="evidence" value="ECO:0007669"/>
    <property type="project" value="UniProtKB-KW"/>
</dbReference>
<dbReference type="InterPro" id="IPR043128">
    <property type="entry name" value="Rev_trsase/Diguanyl_cyclase"/>
</dbReference>
<dbReference type="InterPro" id="IPR043502">
    <property type="entry name" value="DNA/RNA_pol_sf"/>
</dbReference>
<evidence type="ECO:0000256" key="7">
    <source>
        <dbReference type="ARBA" id="ARBA00022759"/>
    </source>
</evidence>
<evidence type="ECO:0000256" key="4">
    <source>
        <dbReference type="ARBA" id="ARBA00022722"/>
    </source>
</evidence>
<gene>
    <name evidence="20" type="ORF">E3N88_14277</name>
</gene>
<dbReference type="InterPro" id="IPR056924">
    <property type="entry name" value="SH3_Tf2-1"/>
</dbReference>
<evidence type="ECO:0000256" key="3">
    <source>
        <dbReference type="ARBA" id="ARBA00022695"/>
    </source>
</evidence>
<dbReference type="Gene3D" id="3.10.10.10">
    <property type="entry name" value="HIV Type 1 Reverse Transcriptase, subunit A, domain 1"/>
    <property type="match status" value="1"/>
</dbReference>
<dbReference type="FunFam" id="1.10.340.70:FF:000001">
    <property type="entry name" value="Retrovirus-related Pol polyprotein from transposon gypsy-like Protein"/>
    <property type="match status" value="1"/>
</dbReference>
<dbReference type="Gene3D" id="3.30.70.270">
    <property type="match status" value="2"/>
</dbReference>
<dbReference type="InterPro" id="IPR001969">
    <property type="entry name" value="Aspartic_peptidase_AS"/>
</dbReference>
<dbReference type="Proteomes" id="UP000326396">
    <property type="component" value="Linkage Group LG15"/>
</dbReference>
<feature type="compositionally biased region" description="Basic and acidic residues" evidence="17">
    <location>
        <begin position="53"/>
        <end position="65"/>
    </location>
</feature>
<keyword evidence="16" id="KW-0511">Multifunctional enzyme</keyword>
<dbReference type="EMBL" id="SZYD01000007">
    <property type="protein sequence ID" value="KAD5802917.1"/>
    <property type="molecule type" value="Genomic_DNA"/>
</dbReference>
<dbReference type="PANTHER" id="PTHR37984:SF5">
    <property type="entry name" value="PROTEIN NYNRIN-LIKE"/>
    <property type="match status" value="1"/>
</dbReference>
<dbReference type="Pfam" id="PF08284">
    <property type="entry name" value="RVP_2"/>
    <property type="match status" value="1"/>
</dbReference>
<feature type="domain" description="Integrase catalytic" evidence="19">
    <location>
        <begin position="864"/>
        <end position="1026"/>
    </location>
</feature>
<dbReference type="Pfam" id="PF17921">
    <property type="entry name" value="Integrase_H2C2"/>
    <property type="match status" value="1"/>
</dbReference>
<dbReference type="Gene3D" id="2.40.70.10">
    <property type="entry name" value="Acid Proteases"/>
    <property type="match status" value="1"/>
</dbReference>
<keyword evidence="12" id="KW-0695">RNA-directed DNA polymerase</keyword>
<sequence length="1240" mass="139170">MKDGLSQLGPVESKGFIGPKGVDRASSGRQDSSRPPWSGKSSSFSQSDGGQVFHKDRGVRSLSRTEWEDRRKKGLCFRCGQQYGPAHKCPEGKLRVLLLGEDEYELSEGDNLRLEQVQLHDEPPDDTPALGTCLALASDGVISNCGGAKTLKFEGTLQGIPISLMVDSGATHNFISRRLVMALGLCASSFSGIHITLGDGYSVFVKNQCLHLPISIGSFQFLIDVLVFDTGNLDLILGMAWLSSLGEVTHDWHHSWMQFHHEGQVVQLQGSSFVQSNSAALQQWLGELEEGDFVNATLCSVTSVLSATQQQALDGFLQGVADVFASPTGLPPARSHDHSIQLTSDVPICVRPYRYPHIHKTEIERQVMELLKLGMIRPSKSAYSSPVILVRKKDNTWRMCVDYRALNNATIPDKYPIPVVEELLDELYGSLFFTKLDLKSGYNQIRMNPNSIEKTAFRTHDGHYEFLVMPFGLTNAPATFQAVMNDIFRPLLRRKVVIFFDDILIYSPTWDAHLADLRMVFQVLSQHQFKVNRTKCSFGQTSVDYLGHVIDGFGVSMDQKKIEAVKSWPVPKQVKGLRGFLGLTGYYRKFIRNYGSIARPLADLTKKDAFCWNSDAQCAFEQLKQALISGPVLALPNFALQFVIECDASGRGIGAVLMQQSKPIAYFSKALSDRNLAKSAYEREIMALVLAVQHWRPYLLGSRFLVYTDQKSLKYLLQQRVTTPGINRIGADSGTFSQVVSSPIWLQGAQLLEEAKQDSNIQQLLQKVLLNPSKFPGYSCQQGLLYYQNRVVIPKTSKFIPLLLHEFHTTPSGGHSGFYRTYRRLAANLYWPGMTASVKKFIRECDICQRCKASSAVPGGLLQPLDIPEAIWENLAMDFIVGLPPSKGFNVILVVVDRLSKYAHFLLLKHPYTAKTVAELFIKEIIRLHGIPKSIVSDRDPVFLSKFWQEIFRSMGTKLNMSSAYHPESDGQSEVINRCLEAYLRCFAIDQPRNWATWIPWAEFWYNSTFHVTTGTTPFEAVYGRRAPSVFQFVQGELRVEKVAQELRDRDEALKQLKVHLSNAQGVMKREADKKRREVHFEVGDWVHVKLKPYRQLSVRHVIHQKLAAKVFGPFQILAKIGPVAYKLQLPPTSKIHPVFHVALLKKAVKEPVEAVLPPDLDTGTGDVLIPTSILATRSVKEGMDVIEQWLVHWQGQSIEEATWEDATWVQGQFPTTRLEVKPLSQGGSNDTNATNINEL</sequence>
<dbReference type="PANTHER" id="PTHR37984">
    <property type="entry name" value="PROTEIN CBG26694"/>
    <property type="match status" value="1"/>
</dbReference>
<dbReference type="Pfam" id="PF00665">
    <property type="entry name" value="rve"/>
    <property type="match status" value="1"/>
</dbReference>
<feature type="domain" description="Reverse transcriptase" evidence="18">
    <location>
        <begin position="371"/>
        <end position="550"/>
    </location>
</feature>
<evidence type="ECO:0000313" key="20">
    <source>
        <dbReference type="EMBL" id="KAD5802917.1"/>
    </source>
</evidence>
<evidence type="ECO:0000256" key="17">
    <source>
        <dbReference type="SAM" id="MobiDB-lite"/>
    </source>
</evidence>
<keyword evidence="7" id="KW-0255">Endonuclease</keyword>
<dbReference type="CDD" id="cd09274">
    <property type="entry name" value="RNase_HI_RT_Ty3"/>
    <property type="match status" value="1"/>
</dbReference>
<dbReference type="CDD" id="cd01647">
    <property type="entry name" value="RT_LTR"/>
    <property type="match status" value="1"/>
</dbReference>
<evidence type="ECO:0000256" key="13">
    <source>
        <dbReference type="ARBA" id="ARBA00022932"/>
    </source>
</evidence>
<dbReference type="GO" id="GO:0006508">
    <property type="term" value="P:proteolysis"/>
    <property type="evidence" value="ECO:0007669"/>
    <property type="project" value="UniProtKB-KW"/>
</dbReference>
<dbReference type="GO" id="GO:0015074">
    <property type="term" value="P:DNA integration"/>
    <property type="evidence" value="ECO:0007669"/>
    <property type="project" value="UniProtKB-KW"/>
</dbReference>
<dbReference type="InterPro" id="IPR041588">
    <property type="entry name" value="Integrase_H2C2"/>
</dbReference>
<keyword evidence="2" id="KW-0808">Transferase</keyword>
<dbReference type="AlphaFoldDB" id="A0A5N6P2B1"/>
<evidence type="ECO:0000256" key="10">
    <source>
        <dbReference type="ARBA" id="ARBA00022884"/>
    </source>
</evidence>
<dbReference type="GO" id="GO:0003723">
    <property type="term" value="F:RNA binding"/>
    <property type="evidence" value="ECO:0007669"/>
    <property type="project" value="UniProtKB-KW"/>
</dbReference>
<dbReference type="GO" id="GO:0004190">
    <property type="term" value="F:aspartic-type endopeptidase activity"/>
    <property type="evidence" value="ECO:0007669"/>
    <property type="project" value="UniProtKB-KW"/>
</dbReference>
<keyword evidence="11" id="KW-0229">DNA integration</keyword>
<feature type="region of interest" description="Disordered" evidence="17">
    <location>
        <begin position="1"/>
        <end position="65"/>
    </location>
</feature>
<evidence type="ECO:0000256" key="9">
    <source>
        <dbReference type="ARBA" id="ARBA00022842"/>
    </source>
</evidence>
<dbReference type="CDD" id="cd00303">
    <property type="entry name" value="retropepsin_like"/>
    <property type="match status" value="1"/>
</dbReference>
<dbReference type="Pfam" id="PF00078">
    <property type="entry name" value="RVT_1"/>
    <property type="match status" value="1"/>
</dbReference>
<comment type="caution">
    <text evidence="20">The sequence shown here is derived from an EMBL/GenBank/DDBJ whole genome shotgun (WGS) entry which is preliminary data.</text>
</comment>
<dbReference type="InterPro" id="IPR001584">
    <property type="entry name" value="Integrase_cat-core"/>
</dbReference>
<dbReference type="InterPro" id="IPR036397">
    <property type="entry name" value="RNaseH_sf"/>
</dbReference>
<dbReference type="Gene3D" id="3.30.420.10">
    <property type="entry name" value="Ribonuclease H-like superfamily/Ribonuclease H"/>
    <property type="match status" value="1"/>
</dbReference>
<dbReference type="SUPFAM" id="SSF54160">
    <property type="entry name" value="Chromo domain-like"/>
    <property type="match status" value="1"/>
</dbReference>
<evidence type="ECO:0000256" key="8">
    <source>
        <dbReference type="ARBA" id="ARBA00022801"/>
    </source>
</evidence>
<evidence type="ECO:0000259" key="19">
    <source>
        <dbReference type="PROSITE" id="PS50994"/>
    </source>
</evidence>
<feature type="compositionally biased region" description="Low complexity" evidence="17">
    <location>
        <begin position="33"/>
        <end position="47"/>
    </location>
</feature>
<evidence type="ECO:0000256" key="16">
    <source>
        <dbReference type="ARBA" id="ARBA00023268"/>
    </source>
</evidence>
<evidence type="ECO:0000256" key="14">
    <source>
        <dbReference type="ARBA" id="ARBA00023125"/>
    </source>
</evidence>
<dbReference type="OrthoDB" id="2013610at2759"/>
<evidence type="ECO:0000259" key="18">
    <source>
        <dbReference type="PROSITE" id="PS50878"/>
    </source>
</evidence>
<dbReference type="GO" id="GO:0046872">
    <property type="term" value="F:metal ion binding"/>
    <property type="evidence" value="ECO:0007669"/>
    <property type="project" value="UniProtKB-KW"/>
</dbReference>
<dbReference type="InterPro" id="IPR000477">
    <property type="entry name" value="RT_dom"/>
</dbReference>
<evidence type="ECO:0000256" key="2">
    <source>
        <dbReference type="ARBA" id="ARBA00022679"/>
    </source>
</evidence>
<keyword evidence="6" id="KW-0064">Aspartyl protease</keyword>
<dbReference type="FunFam" id="3.10.10.10:FF:000007">
    <property type="entry name" value="Retrovirus-related Pol polyprotein from transposon 17.6-like Protein"/>
    <property type="match status" value="1"/>
</dbReference>
<dbReference type="GO" id="GO:0003887">
    <property type="term" value="F:DNA-directed DNA polymerase activity"/>
    <property type="evidence" value="ECO:0007669"/>
    <property type="project" value="UniProtKB-KW"/>
</dbReference>
<dbReference type="GO" id="GO:0003964">
    <property type="term" value="F:RNA-directed DNA polymerase activity"/>
    <property type="evidence" value="ECO:0007669"/>
    <property type="project" value="UniProtKB-KW"/>
</dbReference>
<organism evidence="20 21">
    <name type="scientific">Mikania micrantha</name>
    <name type="common">bitter vine</name>
    <dbReference type="NCBI Taxonomy" id="192012"/>
    <lineage>
        <taxon>Eukaryota</taxon>
        <taxon>Viridiplantae</taxon>
        <taxon>Streptophyta</taxon>
        <taxon>Embryophyta</taxon>
        <taxon>Tracheophyta</taxon>
        <taxon>Spermatophyta</taxon>
        <taxon>Magnoliopsida</taxon>
        <taxon>eudicotyledons</taxon>
        <taxon>Gunneridae</taxon>
        <taxon>Pentapetalae</taxon>
        <taxon>asterids</taxon>
        <taxon>campanulids</taxon>
        <taxon>Asterales</taxon>
        <taxon>Asteraceae</taxon>
        <taxon>Asteroideae</taxon>
        <taxon>Heliantheae alliance</taxon>
        <taxon>Eupatorieae</taxon>
        <taxon>Mikania</taxon>
    </lineage>
</organism>
<dbReference type="PROSITE" id="PS00141">
    <property type="entry name" value="ASP_PROTEASE"/>
    <property type="match status" value="1"/>
</dbReference>
<dbReference type="Pfam" id="PF24626">
    <property type="entry name" value="SH3_Tf2-1"/>
    <property type="match status" value="1"/>
</dbReference>
<keyword evidence="13" id="KW-0239">DNA-directed DNA polymerase</keyword>
<dbReference type="Gene3D" id="1.10.340.70">
    <property type="match status" value="1"/>
</dbReference>
<dbReference type="InterPro" id="IPR041577">
    <property type="entry name" value="RT_RNaseH_2"/>
</dbReference>
<evidence type="ECO:0000256" key="12">
    <source>
        <dbReference type="ARBA" id="ARBA00022918"/>
    </source>
</evidence>
<keyword evidence="21" id="KW-1185">Reference proteome</keyword>
<evidence type="ECO:0000256" key="11">
    <source>
        <dbReference type="ARBA" id="ARBA00022908"/>
    </source>
</evidence>
<keyword evidence="4" id="KW-0540">Nuclease</keyword>